<feature type="coiled-coil region" evidence="1">
    <location>
        <begin position="73"/>
        <end position="114"/>
    </location>
</feature>
<comment type="caution">
    <text evidence="3">The sequence shown here is derived from an EMBL/GenBank/DDBJ whole genome shotgun (WGS) entry which is preliminary data.</text>
</comment>
<dbReference type="AlphaFoldDB" id="A0A3F2S1X6"/>
<evidence type="ECO:0000256" key="1">
    <source>
        <dbReference type="SAM" id="Coils"/>
    </source>
</evidence>
<evidence type="ECO:0000313" key="5">
    <source>
        <dbReference type="Proteomes" id="UP000284657"/>
    </source>
</evidence>
<keyword evidence="1" id="KW-0175">Coiled coil</keyword>
<organism evidence="3 4">
    <name type="scientific">Phytophthora kernoviae</name>
    <dbReference type="NCBI Taxonomy" id="325452"/>
    <lineage>
        <taxon>Eukaryota</taxon>
        <taxon>Sar</taxon>
        <taxon>Stramenopiles</taxon>
        <taxon>Oomycota</taxon>
        <taxon>Peronosporomycetes</taxon>
        <taxon>Peronosporales</taxon>
        <taxon>Peronosporaceae</taxon>
        <taxon>Phytophthora</taxon>
    </lineage>
</organism>
<dbReference type="Proteomes" id="UP000277300">
    <property type="component" value="Unassembled WGS sequence"/>
</dbReference>
<evidence type="ECO:0000313" key="3">
    <source>
        <dbReference type="EMBL" id="RLN68166.1"/>
    </source>
</evidence>
<sequence>MLQRWWGQSKEADSLALDVIELQPTEQQNMHGILEENERLKCMLEIAMTSHLIMNGATNMLDERAEHWMKRTVDAVDAKVHQAEQQRDALTLELKDLQDKIGDKDQEIERLRDGFVWATENLNTKEDEICELQERLDRYEALLKVLDGAKVV</sequence>
<dbReference type="EMBL" id="MBDO02000015">
    <property type="protein sequence ID" value="RLN68166.1"/>
    <property type="molecule type" value="Genomic_DNA"/>
</dbReference>
<accession>A0A3F2S1X6</accession>
<evidence type="ECO:0000313" key="2">
    <source>
        <dbReference type="EMBL" id="RLN52495.1"/>
    </source>
</evidence>
<protein>
    <submittedName>
        <fullName evidence="3">Uncharacterized protein</fullName>
    </submittedName>
</protein>
<name>A0A3F2S1X6_9STRA</name>
<dbReference type="OrthoDB" id="126454at2759"/>
<dbReference type="EMBL" id="MBAD02001684">
    <property type="protein sequence ID" value="RLN52495.1"/>
    <property type="molecule type" value="Genomic_DNA"/>
</dbReference>
<dbReference type="Proteomes" id="UP000284657">
    <property type="component" value="Unassembled WGS sequence"/>
</dbReference>
<proteinExistence type="predicted"/>
<gene>
    <name evidence="2" type="ORF">BBJ29_001109</name>
    <name evidence="3" type="ORF">BBP00_00001169</name>
</gene>
<evidence type="ECO:0000313" key="4">
    <source>
        <dbReference type="Proteomes" id="UP000277300"/>
    </source>
</evidence>
<reference evidence="4 5" key="1">
    <citation type="submission" date="2018-07" db="EMBL/GenBank/DDBJ databases">
        <title>Genome sequencing of oomycete isolates from Chile give support for New Zealand origin for Phytophthora kernoviae and make available the first Nothophytophthora sp. genome.</title>
        <authorList>
            <person name="Studholme D.J."/>
            <person name="Sanfuentes E."/>
            <person name="Panda P."/>
            <person name="Hill R."/>
            <person name="Sambles C."/>
            <person name="Grant M."/>
            <person name="Williams N.M."/>
            <person name="Mcdougal R.L."/>
        </authorList>
    </citation>
    <scope>NUCLEOTIDE SEQUENCE [LARGE SCALE GENOMIC DNA]</scope>
    <source>
        <strain evidence="3">Chile6</strain>
        <strain evidence="2">Chile7</strain>
    </source>
</reference>